<dbReference type="EMBL" id="CP013234">
    <property type="protein sequence ID" value="AMP03669.1"/>
    <property type="molecule type" value="Genomic_DNA"/>
</dbReference>
<keyword evidence="1" id="KW-0472">Membrane</keyword>
<evidence type="ECO:0000313" key="2">
    <source>
        <dbReference type="EMBL" id="AMP03669.1"/>
    </source>
</evidence>
<evidence type="ECO:0000256" key="1">
    <source>
        <dbReference type="SAM" id="Phobius"/>
    </source>
</evidence>
<reference evidence="2 3" key="1">
    <citation type="submission" date="2015-11" db="EMBL/GenBank/DDBJ databases">
        <title>Exploring the genomic traits of fungus-feeding bacterial genus Collimonas.</title>
        <authorList>
            <person name="Song C."/>
            <person name="Schmidt R."/>
            <person name="de Jager V."/>
            <person name="Krzyzanowska D."/>
            <person name="Jongedijk E."/>
            <person name="Cankar K."/>
            <person name="Beekwilder J."/>
            <person name="van Veen A."/>
            <person name="de Boer W."/>
            <person name="van Veen J.A."/>
            <person name="Garbeva P."/>
        </authorList>
    </citation>
    <scope>NUCLEOTIDE SEQUENCE [LARGE SCALE GENOMIC DNA]</scope>
    <source>
        <strain evidence="2 3">Ter91</strain>
    </source>
</reference>
<gene>
    <name evidence="2" type="ORF">CPter91_1286</name>
</gene>
<dbReference type="Proteomes" id="UP000074561">
    <property type="component" value="Chromosome"/>
</dbReference>
<proteinExistence type="predicted"/>
<protein>
    <submittedName>
        <fullName evidence="2">Putative membrane protein</fullName>
    </submittedName>
</protein>
<dbReference type="AlphaFoldDB" id="A0A127Q0V8"/>
<sequence>MKTPKSAPHPKRIIFSGSLSISSSVSIFLFIKGSLKIY</sequence>
<feature type="transmembrane region" description="Helical" evidence="1">
    <location>
        <begin position="12"/>
        <end position="31"/>
    </location>
</feature>
<accession>A0A127Q0V8</accession>
<organism evidence="2 3">
    <name type="scientific">Collimonas pratensis</name>
    <dbReference type="NCBI Taxonomy" id="279113"/>
    <lineage>
        <taxon>Bacteria</taxon>
        <taxon>Pseudomonadati</taxon>
        <taxon>Pseudomonadota</taxon>
        <taxon>Betaproteobacteria</taxon>
        <taxon>Burkholderiales</taxon>
        <taxon>Oxalobacteraceae</taxon>
        <taxon>Collimonas</taxon>
    </lineage>
</organism>
<name>A0A127Q0V8_9BURK</name>
<evidence type="ECO:0000313" key="3">
    <source>
        <dbReference type="Proteomes" id="UP000074561"/>
    </source>
</evidence>
<dbReference type="KEGG" id="cpra:CPter91_1286"/>
<keyword evidence="1" id="KW-1133">Transmembrane helix</keyword>
<keyword evidence="1" id="KW-0812">Transmembrane</keyword>